<reference evidence="1" key="1">
    <citation type="journal article" date="2022" name="Int. J. Mol. Sci.">
        <title>Draft Genome of Tanacetum Coccineum: Genomic Comparison of Closely Related Tanacetum-Family Plants.</title>
        <authorList>
            <person name="Yamashiro T."/>
            <person name="Shiraishi A."/>
            <person name="Nakayama K."/>
            <person name="Satake H."/>
        </authorList>
    </citation>
    <scope>NUCLEOTIDE SEQUENCE</scope>
</reference>
<keyword evidence="2" id="KW-1185">Reference proteome</keyword>
<evidence type="ECO:0000313" key="2">
    <source>
        <dbReference type="Proteomes" id="UP001151760"/>
    </source>
</evidence>
<organism evidence="1 2">
    <name type="scientific">Tanacetum coccineum</name>
    <dbReference type="NCBI Taxonomy" id="301880"/>
    <lineage>
        <taxon>Eukaryota</taxon>
        <taxon>Viridiplantae</taxon>
        <taxon>Streptophyta</taxon>
        <taxon>Embryophyta</taxon>
        <taxon>Tracheophyta</taxon>
        <taxon>Spermatophyta</taxon>
        <taxon>Magnoliopsida</taxon>
        <taxon>eudicotyledons</taxon>
        <taxon>Gunneridae</taxon>
        <taxon>Pentapetalae</taxon>
        <taxon>asterids</taxon>
        <taxon>campanulids</taxon>
        <taxon>Asterales</taxon>
        <taxon>Asteraceae</taxon>
        <taxon>Asteroideae</taxon>
        <taxon>Anthemideae</taxon>
        <taxon>Anthemidinae</taxon>
        <taxon>Tanacetum</taxon>
    </lineage>
</organism>
<dbReference type="Proteomes" id="UP001151760">
    <property type="component" value="Unassembled WGS sequence"/>
</dbReference>
<comment type="caution">
    <text evidence="1">The sequence shown here is derived from an EMBL/GenBank/DDBJ whole genome shotgun (WGS) entry which is preliminary data.</text>
</comment>
<dbReference type="EMBL" id="BQNB010015333">
    <property type="protein sequence ID" value="GJT38803.1"/>
    <property type="molecule type" value="Genomic_DNA"/>
</dbReference>
<reference evidence="1" key="2">
    <citation type="submission" date="2022-01" db="EMBL/GenBank/DDBJ databases">
        <authorList>
            <person name="Yamashiro T."/>
            <person name="Shiraishi A."/>
            <person name="Satake H."/>
            <person name="Nakayama K."/>
        </authorList>
    </citation>
    <scope>NUCLEOTIDE SEQUENCE</scope>
</reference>
<accession>A0ABQ5DKK3</accession>
<sequence length="196" mass="21686">MAPSTRQTSGSNNGEELVNKQYVDDAMTEIRQTLAAMNSTITALSINNSSGKSLALEGKHISLAELASNGIFQIFMEMLLEGWVSEATLEVIKKKNKPLGSHHVGRFGMSSDSGSSNKPPLLPFPYANNISNPNPTTALKTPVRKQLTQKEYEEKRAKNMGFYCDKKFVPGHKCEGKLSKLKPYLLYNRIFSAKKT</sequence>
<gene>
    <name evidence="1" type="ORF">Tco_0938668</name>
</gene>
<name>A0ABQ5DKK3_9ASTR</name>
<evidence type="ECO:0000313" key="1">
    <source>
        <dbReference type="EMBL" id="GJT38803.1"/>
    </source>
</evidence>
<proteinExistence type="predicted"/>
<protein>
    <submittedName>
        <fullName evidence="1">Uncharacterized protein</fullName>
    </submittedName>
</protein>